<keyword evidence="1" id="KW-0378">Hydrolase</keyword>
<dbReference type="Proteomes" id="UP001489719">
    <property type="component" value="Unassembled WGS sequence"/>
</dbReference>
<proteinExistence type="predicted"/>
<reference evidence="2" key="1">
    <citation type="journal article" date="2024" name="Front. Bioeng. Biotechnol.">
        <title>Genome-scale model development and genomic sequencing of the oleaginous clade Lipomyces.</title>
        <authorList>
            <person name="Czajka J.J."/>
            <person name="Han Y."/>
            <person name="Kim J."/>
            <person name="Mondo S.J."/>
            <person name="Hofstad B.A."/>
            <person name="Robles A."/>
            <person name="Haridas S."/>
            <person name="Riley R."/>
            <person name="LaButti K."/>
            <person name="Pangilinan J."/>
            <person name="Andreopoulos W."/>
            <person name="Lipzen A."/>
            <person name="Yan J."/>
            <person name="Wang M."/>
            <person name="Ng V."/>
            <person name="Grigoriev I.V."/>
            <person name="Spatafora J.W."/>
            <person name="Magnuson J.K."/>
            <person name="Baker S.E."/>
            <person name="Pomraning K.R."/>
        </authorList>
    </citation>
    <scope>NUCLEOTIDE SEQUENCE [LARGE SCALE GENOMIC DNA]</scope>
    <source>
        <strain evidence="2">CBS 10300</strain>
    </source>
</reference>
<keyword evidence="2" id="KW-1185">Reference proteome</keyword>
<evidence type="ECO:0000313" key="1">
    <source>
        <dbReference type="EMBL" id="KAK9321325.1"/>
    </source>
</evidence>
<comment type="caution">
    <text evidence="1">The sequence shown here is derived from an EMBL/GenBank/DDBJ whole genome shotgun (WGS) entry which is preliminary data.</text>
</comment>
<evidence type="ECO:0000313" key="2">
    <source>
        <dbReference type="Proteomes" id="UP001489719"/>
    </source>
</evidence>
<accession>A0ACC3TK18</accession>
<protein>
    <submittedName>
        <fullName evidence="1">Alpha/Beta hydrolase protein</fullName>
    </submittedName>
</protein>
<organism evidence="1 2">
    <name type="scientific">Lipomyces orientalis</name>
    <dbReference type="NCBI Taxonomy" id="1233043"/>
    <lineage>
        <taxon>Eukaryota</taxon>
        <taxon>Fungi</taxon>
        <taxon>Dikarya</taxon>
        <taxon>Ascomycota</taxon>
        <taxon>Saccharomycotina</taxon>
        <taxon>Lipomycetes</taxon>
        <taxon>Lipomycetales</taxon>
        <taxon>Lipomycetaceae</taxon>
        <taxon>Lipomyces</taxon>
    </lineage>
</organism>
<sequence>MSPSQVKIKHIALPSKIDVFYRESGPSDAPVVLLLHGFPSSSHQYRNLIPILASKYRVIAPDLPGFGFTTIPSSLAFKYTFDNLASTIFDFIDALSVSKFAMFIFDYGAPTGLRLALQRPEAVTAIVSQNGNAYVEGLGEFWNPIRQFWASDNTPADREKLGAAMLSYEATKWQYEEGTRDPSSIAPESYTLDYALLQRPGNTDVQLDLFRDYENNLIVYPKFQQYFRTSKVPILAVWGKNDPIFIPPGAEAFKRDAPGAEVHLLDAGHFAVETETAEIGQLMLDFLNKHGI</sequence>
<dbReference type="EMBL" id="MU970101">
    <property type="protein sequence ID" value="KAK9321325.1"/>
    <property type="molecule type" value="Genomic_DNA"/>
</dbReference>
<gene>
    <name evidence="1" type="ORF">V1517DRAFT_326728</name>
</gene>
<name>A0ACC3TK18_9ASCO</name>